<dbReference type="EMBL" id="BQKI01000076">
    <property type="protein sequence ID" value="GJN24163.1"/>
    <property type="molecule type" value="Genomic_DNA"/>
</dbReference>
<feature type="region of interest" description="Disordered" evidence="1">
    <location>
        <begin position="97"/>
        <end position="120"/>
    </location>
</feature>
<gene>
    <name evidence="2" type="primary">gb11887</name>
    <name evidence="2" type="ORF">PR202_gb11887</name>
</gene>
<evidence type="ECO:0000313" key="2">
    <source>
        <dbReference type="EMBL" id="GJN24163.1"/>
    </source>
</evidence>
<evidence type="ECO:0000256" key="1">
    <source>
        <dbReference type="SAM" id="MobiDB-lite"/>
    </source>
</evidence>
<accession>A0AAV5ELD5</accession>
<sequence length="130" mass="15188">MKNRLENFIPRQQHHLCLDVAVRKPKSPCRHDTKVVDDVAAAIIFIDAAMERPNPPFILDETGEKKEEINSQCRKLDMEKNLNPNLRLDLNNRMTELKRRVDPHSSPPVWTPEEEGDQMAVAAKRWRQRL</sequence>
<proteinExistence type="predicted"/>
<reference evidence="2" key="2">
    <citation type="submission" date="2021-12" db="EMBL/GenBank/DDBJ databases">
        <title>Resequencing data analysis of finger millet.</title>
        <authorList>
            <person name="Hatakeyama M."/>
            <person name="Aluri S."/>
            <person name="Balachadran M.T."/>
            <person name="Sivarajan S.R."/>
            <person name="Poveda L."/>
            <person name="Shimizu-Inatsugi R."/>
            <person name="Schlapbach R."/>
            <person name="Sreeman S.M."/>
            <person name="Shimizu K.K."/>
        </authorList>
    </citation>
    <scope>NUCLEOTIDE SEQUENCE</scope>
</reference>
<name>A0AAV5ELD5_ELECO</name>
<comment type="caution">
    <text evidence="2">The sequence shown here is derived from an EMBL/GenBank/DDBJ whole genome shotgun (WGS) entry which is preliminary data.</text>
</comment>
<organism evidence="2 3">
    <name type="scientific">Eleusine coracana subsp. coracana</name>
    <dbReference type="NCBI Taxonomy" id="191504"/>
    <lineage>
        <taxon>Eukaryota</taxon>
        <taxon>Viridiplantae</taxon>
        <taxon>Streptophyta</taxon>
        <taxon>Embryophyta</taxon>
        <taxon>Tracheophyta</taxon>
        <taxon>Spermatophyta</taxon>
        <taxon>Magnoliopsida</taxon>
        <taxon>Liliopsida</taxon>
        <taxon>Poales</taxon>
        <taxon>Poaceae</taxon>
        <taxon>PACMAD clade</taxon>
        <taxon>Chloridoideae</taxon>
        <taxon>Cynodonteae</taxon>
        <taxon>Eleusininae</taxon>
        <taxon>Eleusine</taxon>
    </lineage>
</organism>
<keyword evidence="3" id="KW-1185">Reference proteome</keyword>
<dbReference type="Proteomes" id="UP001054889">
    <property type="component" value="Unassembled WGS sequence"/>
</dbReference>
<protein>
    <submittedName>
        <fullName evidence="2">Uncharacterized protein</fullName>
    </submittedName>
</protein>
<reference evidence="2" key="1">
    <citation type="journal article" date="2018" name="DNA Res.">
        <title>Multiple hybrid de novo genome assembly of finger millet, an orphan allotetraploid crop.</title>
        <authorList>
            <person name="Hatakeyama M."/>
            <person name="Aluri S."/>
            <person name="Balachadran M.T."/>
            <person name="Sivarajan S.R."/>
            <person name="Patrignani A."/>
            <person name="Gruter S."/>
            <person name="Poveda L."/>
            <person name="Shimizu-Inatsugi R."/>
            <person name="Baeten J."/>
            <person name="Francoijs K.J."/>
            <person name="Nataraja K.N."/>
            <person name="Reddy Y.A.N."/>
            <person name="Phadnis S."/>
            <person name="Ravikumar R.L."/>
            <person name="Schlapbach R."/>
            <person name="Sreeman S.M."/>
            <person name="Shimizu K.K."/>
        </authorList>
    </citation>
    <scope>NUCLEOTIDE SEQUENCE</scope>
</reference>
<dbReference type="AlphaFoldDB" id="A0AAV5ELD5"/>
<evidence type="ECO:0000313" key="3">
    <source>
        <dbReference type="Proteomes" id="UP001054889"/>
    </source>
</evidence>